<comment type="caution">
    <text evidence="5">The sequence shown here is derived from an EMBL/GenBank/DDBJ whole genome shotgun (WGS) entry which is preliminary data.</text>
</comment>
<keyword evidence="6" id="KW-1185">Reference proteome</keyword>
<name>A0A2T0MDQ6_9ACTN</name>
<keyword evidence="2" id="KW-0285">Flavoprotein</keyword>
<reference evidence="5 6" key="1">
    <citation type="submission" date="2018-03" db="EMBL/GenBank/DDBJ databases">
        <title>Genomic Encyclopedia of Type Strains, Phase III (KMG-III): the genomes of soil and plant-associated and newly described type strains.</title>
        <authorList>
            <person name="Whitman W."/>
        </authorList>
    </citation>
    <scope>NUCLEOTIDE SEQUENCE [LARGE SCALE GENOMIC DNA]</scope>
    <source>
        <strain evidence="5 6">CGMCC 4.7104</strain>
    </source>
</reference>
<sequence>MDVVIAGAGPNGLMLACELSLAGVRPLVIERLPARSDRPKANGIVGQVVRLLRGRGLTDHESPVPRFVFGAMPLDLTGLDDNPLHAMGIKQPALEELLERRALELGAEVRRGHELTGFGQDGDGVTVALTGPDGPYELRTRYLVGCDGAHSMVRKLAGIGFPGVSANDVVSRTGHVTVPGATISAEGVELEVPGAGTFVLYAWHRTERGAYVMMPAGDGVLTIASMERDTGAPGDETPMTVAELRESLARVIGADLPLAPPRRPGPHLLRRLNGRETRVADRYRAGRVFVAGDAAHVHSAMGAPGLNLGLQDAANLGWKLAAAVRGWAPDGLLDTYDAERRPAALRVATHSQAQLALTAPGPEITALREVFGELLEDEPARRRLAALMAGADLVYPMPAPSHPLVGRFLADLPAGVAERARPVLLDATGGLRVRHGRVDVVPDPVRGDELDSAPAGAAEAVLVRPDGYVAWAGRPDETLEEALRTWFGEALEPA</sequence>
<dbReference type="PRINTS" id="PR00420">
    <property type="entry name" value="RNGMNOXGNASE"/>
</dbReference>
<dbReference type="SUPFAM" id="SSF51905">
    <property type="entry name" value="FAD/NAD(P)-binding domain"/>
    <property type="match status" value="1"/>
</dbReference>
<dbReference type="Gene3D" id="3.40.30.120">
    <property type="match status" value="1"/>
</dbReference>
<dbReference type="AlphaFoldDB" id="A0A2T0MDQ6"/>
<dbReference type="Gene3D" id="3.50.50.60">
    <property type="entry name" value="FAD/NAD(P)-binding domain"/>
    <property type="match status" value="2"/>
</dbReference>
<dbReference type="PANTHER" id="PTHR43004">
    <property type="entry name" value="TRK SYSTEM POTASSIUM UPTAKE PROTEIN"/>
    <property type="match status" value="1"/>
</dbReference>
<dbReference type="OrthoDB" id="8670884at2"/>
<dbReference type="PANTHER" id="PTHR43004:SF19">
    <property type="entry name" value="BINDING MONOOXYGENASE, PUTATIVE (JCVI)-RELATED"/>
    <property type="match status" value="1"/>
</dbReference>
<dbReference type="GO" id="GO:0071949">
    <property type="term" value="F:FAD binding"/>
    <property type="evidence" value="ECO:0007669"/>
    <property type="project" value="InterPro"/>
</dbReference>
<dbReference type="EMBL" id="PVNG01000026">
    <property type="protein sequence ID" value="PRX55640.1"/>
    <property type="molecule type" value="Genomic_DNA"/>
</dbReference>
<accession>A0A2T0MDQ6</accession>
<dbReference type="RefSeq" id="WP_106250369.1">
    <property type="nucleotide sequence ID" value="NZ_PVNG01000026.1"/>
</dbReference>
<evidence type="ECO:0000256" key="2">
    <source>
        <dbReference type="ARBA" id="ARBA00022630"/>
    </source>
</evidence>
<proteinExistence type="predicted"/>
<dbReference type="GO" id="GO:0016709">
    <property type="term" value="F:oxidoreductase activity, acting on paired donors, with incorporation or reduction of molecular oxygen, NAD(P)H as one donor, and incorporation of one atom of oxygen"/>
    <property type="evidence" value="ECO:0007669"/>
    <property type="project" value="UniProtKB-ARBA"/>
</dbReference>
<feature type="domain" description="FAD-binding" evidence="4">
    <location>
        <begin position="2"/>
        <end position="349"/>
    </location>
</feature>
<dbReference type="Proteomes" id="UP000238312">
    <property type="component" value="Unassembled WGS sequence"/>
</dbReference>
<evidence type="ECO:0000313" key="6">
    <source>
        <dbReference type="Proteomes" id="UP000238312"/>
    </source>
</evidence>
<protein>
    <submittedName>
        <fullName evidence="5">2-polyprenyl-6-methoxyphenol hydroxylase-like FAD-dependent oxidoreductase</fullName>
    </submittedName>
</protein>
<evidence type="ECO:0000256" key="1">
    <source>
        <dbReference type="ARBA" id="ARBA00001974"/>
    </source>
</evidence>
<dbReference type="Pfam" id="PF01494">
    <property type="entry name" value="FAD_binding_3"/>
    <property type="match status" value="1"/>
</dbReference>
<dbReference type="InterPro" id="IPR036188">
    <property type="entry name" value="FAD/NAD-bd_sf"/>
</dbReference>
<dbReference type="Gene3D" id="3.30.70.2450">
    <property type="match status" value="1"/>
</dbReference>
<gene>
    <name evidence="5" type="ORF">B0I32_126100</name>
</gene>
<evidence type="ECO:0000256" key="3">
    <source>
        <dbReference type="ARBA" id="ARBA00022827"/>
    </source>
</evidence>
<evidence type="ECO:0000259" key="4">
    <source>
        <dbReference type="Pfam" id="PF01494"/>
    </source>
</evidence>
<organism evidence="5 6">
    <name type="scientific">Nonomuraea fuscirosea</name>
    <dbReference type="NCBI Taxonomy" id="1291556"/>
    <lineage>
        <taxon>Bacteria</taxon>
        <taxon>Bacillati</taxon>
        <taxon>Actinomycetota</taxon>
        <taxon>Actinomycetes</taxon>
        <taxon>Streptosporangiales</taxon>
        <taxon>Streptosporangiaceae</taxon>
        <taxon>Nonomuraea</taxon>
    </lineage>
</organism>
<dbReference type="Pfam" id="PF21274">
    <property type="entry name" value="Rng_hyd_C"/>
    <property type="match status" value="1"/>
</dbReference>
<keyword evidence="3" id="KW-0274">FAD</keyword>
<dbReference type="InterPro" id="IPR002938">
    <property type="entry name" value="FAD-bd"/>
</dbReference>
<dbReference type="InterPro" id="IPR050641">
    <property type="entry name" value="RIFMO-like"/>
</dbReference>
<comment type="cofactor">
    <cofactor evidence="1">
        <name>FAD</name>
        <dbReference type="ChEBI" id="CHEBI:57692"/>
    </cofactor>
</comment>
<evidence type="ECO:0000313" key="5">
    <source>
        <dbReference type="EMBL" id="PRX55640.1"/>
    </source>
</evidence>